<reference evidence="7 9" key="1">
    <citation type="submission" date="2017-04" db="EMBL/GenBank/DDBJ databases">
        <title>Complete Genome Sequence of the Bacillus horikoshii 20a strain from Cuatro Cienegas, Coahuila, Mexico.</title>
        <authorList>
            <person name="Zarza E."/>
            <person name="Alcaraz L.D."/>
            <person name="Aguilar-Salinas B."/>
            <person name="Islas A."/>
            <person name="Olmedo-Alvarez G."/>
        </authorList>
    </citation>
    <scope>NUCLEOTIDE SEQUENCE [LARGE SCALE GENOMIC DNA]</scope>
    <source>
        <strain evidence="7 9">20a</strain>
    </source>
</reference>
<keyword evidence="9" id="KW-1185">Reference proteome</keyword>
<keyword evidence="3 6" id="KW-0812">Transmembrane</keyword>
<evidence type="ECO:0000313" key="7">
    <source>
        <dbReference type="EMBL" id="ART78261.1"/>
    </source>
</evidence>
<protein>
    <submittedName>
        <fullName evidence="7 8">ATP synthase subunit</fullName>
    </submittedName>
</protein>
<dbReference type="PANTHER" id="PTHR40035">
    <property type="entry name" value="ATP SYNTHASE PROTEIN I"/>
    <property type="match status" value="1"/>
</dbReference>
<dbReference type="Proteomes" id="UP000195573">
    <property type="component" value="Chromosome"/>
</dbReference>
<evidence type="ECO:0000256" key="5">
    <source>
        <dbReference type="ARBA" id="ARBA00023136"/>
    </source>
</evidence>
<reference evidence="8 10" key="2">
    <citation type="submission" date="2019-08" db="EMBL/GenBank/DDBJ databases">
        <title>Bacillus genomes from the desert of Cuatro Cienegas, Coahuila.</title>
        <authorList>
            <person name="Olmedo-Alvarez G."/>
        </authorList>
    </citation>
    <scope>NUCLEOTIDE SEQUENCE [LARGE SCALE GENOMIC DNA]</scope>
    <source>
        <strain evidence="8 10">CH88_3T</strain>
    </source>
</reference>
<dbReference type="EMBL" id="VTEU01000002">
    <property type="protein sequence ID" value="TYS59810.1"/>
    <property type="molecule type" value="Genomic_DNA"/>
</dbReference>
<dbReference type="Pfam" id="PF03899">
    <property type="entry name" value="ATP-synt_I"/>
    <property type="match status" value="1"/>
</dbReference>
<dbReference type="Proteomes" id="UP000323393">
    <property type="component" value="Unassembled WGS sequence"/>
</dbReference>
<evidence type="ECO:0000256" key="1">
    <source>
        <dbReference type="ARBA" id="ARBA00004651"/>
    </source>
</evidence>
<dbReference type="GO" id="GO:0005886">
    <property type="term" value="C:plasma membrane"/>
    <property type="evidence" value="ECO:0007669"/>
    <property type="project" value="UniProtKB-SubCell"/>
</dbReference>
<organism evidence="8 10">
    <name type="scientific">Sutcliffiella horikoshii</name>
    <dbReference type="NCBI Taxonomy" id="79883"/>
    <lineage>
        <taxon>Bacteria</taxon>
        <taxon>Bacillati</taxon>
        <taxon>Bacillota</taxon>
        <taxon>Bacilli</taxon>
        <taxon>Bacillales</taxon>
        <taxon>Bacillaceae</taxon>
        <taxon>Sutcliffiella</taxon>
    </lineage>
</organism>
<feature type="transmembrane region" description="Helical" evidence="6">
    <location>
        <begin position="12"/>
        <end position="28"/>
    </location>
</feature>
<feature type="transmembrane region" description="Helical" evidence="6">
    <location>
        <begin position="34"/>
        <end position="52"/>
    </location>
</feature>
<evidence type="ECO:0000313" key="9">
    <source>
        <dbReference type="Proteomes" id="UP000195573"/>
    </source>
</evidence>
<evidence type="ECO:0000256" key="6">
    <source>
        <dbReference type="SAM" id="Phobius"/>
    </source>
</evidence>
<evidence type="ECO:0000256" key="4">
    <source>
        <dbReference type="ARBA" id="ARBA00022989"/>
    </source>
</evidence>
<comment type="subcellular location">
    <subcellularLocation>
        <location evidence="1">Cell membrane</location>
        <topology evidence="1">Multi-pass membrane protein</topology>
    </subcellularLocation>
</comment>
<dbReference type="AlphaFoldDB" id="A0A1Y0CSA6"/>
<keyword evidence="4 6" id="KW-1133">Transmembrane helix</keyword>
<gene>
    <name evidence="7" type="ORF">B4U37_20390</name>
    <name evidence="8" type="ORF">FZC74_06545</name>
</gene>
<keyword evidence="2" id="KW-1003">Cell membrane</keyword>
<dbReference type="PANTHER" id="PTHR40035:SF1">
    <property type="entry name" value="ATP SYNTHASE PROTEIN I"/>
    <property type="match status" value="1"/>
</dbReference>
<feature type="transmembrane region" description="Helical" evidence="6">
    <location>
        <begin position="97"/>
        <end position="120"/>
    </location>
</feature>
<keyword evidence="5 6" id="KW-0472">Membrane</keyword>
<proteinExistence type="predicted"/>
<evidence type="ECO:0000256" key="3">
    <source>
        <dbReference type="ARBA" id="ARBA00022692"/>
    </source>
</evidence>
<dbReference type="InterPro" id="IPR005598">
    <property type="entry name" value="ATP_synth_I"/>
</dbReference>
<dbReference type="GeneID" id="96740761"/>
<evidence type="ECO:0000256" key="2">
    <source>
        <dbReference type="ARBA" id="ARBA00022475"/>
    </source>
</evidence>
<dbReference type="InterPro" id="IPR039072">
    <property type="entry name" value="ATP_synth_I_Bacilli"/>
</dbReference>
<name>A0A1Y0CSA6_9BACI</name>
<sequence length="128" mass="14598">MPESTEQFMRHMKYFLFFLAFFVIGWGFTPYQDWFLGLILGTVISLYSHWLLHKKVKKFTEAVAEGRKAVTLGSFSRMAAAILGVVIAMRYPETLNLYGVIIGIMTSYIVIIIDSFVTLFKAVGKRGE</sequence>
<dbReference type="EMBL" id="CP020880">
    <property type="protein sequence ID" value="ART78261.1"/>
    <property type="molecule type" value="Genomic_DNA"/>
</dbReference>
<dbReference type="RefSeq" id="WP_088019734.1">
    <property type="nucleotide sequence ID" value="NZ_CP020880.1"/>
</dbReference>
<feature type="transmembrane region" description="Helical" evidence="6">
    <location>
        <begin position="72"/>
        <end position="91"/>
    </location>
</feature>
<evidence type="ECO:0000313" key="8">
    <source>
        <dbReference type="EMBL" id="TYS59810.1"/>
    </source>
</evidence>
<accession>A0A1Y0CSA6</accession>
<dbReference type="KEGG" id="bhk:B4U37_20390"/>
<evidence type="ECO:0000313" key="10">
    <source>
        <dbReference type="Proteomes" id="UP000323393"/>
    </source>
</evidence>